<dbReference type="GO" id="GO:0003677">
    <property type="term" value="F:DNA binding"/>
    <property type="evidence" value="ECO:0007669"/>
    <property type="project" value="UniProtKB-KW"/>
</dbReference>
<dbReference type="Gene3D" id="1.10.10.10">
    <property type="entry name" value="Winged helix-like DNA-binding domain superfamily/Winged helix DNA-binding domain"/>
    <property type="match status" value="1"/>
</dbReference>
<dbReference type="PROSITE" id="PS51118">
    <property type="entry name" value="HTH_HXLR"/>
    <property type="match status" value="1"/>
</dbReference>
<evidence type="ECO:0000313" key="6">
    <source>
        <dbReference type="EMBL" id="RZS43816.1"/>
    </source>
</evidence>
<accession>A0A4Q7L3T4</accession>
<evidence type="ECO:0000256" key="4">
    <source>
        <dbReference type="SAM" id="MobiDB-lite"/>
    </source>
</evidence>
<dbReference type="PANTHER" id="PTHR33204">
    <property type="entry name" value="TRANSCRIPTIONAL REGULATOR, MARR FAMILY"/>
    <property type="match status" value="1"/>
</dbReference>
<name>A0A4Q7L3T4_9PSEU</name>
<dbReference type="Pfam" id="PF01638">
    <property type="entry name" value="HxlR"/>
    <property type="match status" value="1"/>
</dbReference>
<proteinExistence type="predicted"/>
<dbReference type="InterPro" id="IPR036388">
    <property type="entry name" value="WH-like_DNA-bd_sf"/>
</dbReference>
<protein>
    <submittedName>
        <fullName evidence="6">HxlR family transcriptional regulator</fullName>
    </submittedName>
</protein>
<dbReference type="RefSeq" id="WP_130343599.1">
    <property type="nucleotide sequence ID" value="NZ_SGWQ01000002.1"/>
</dbReference>
<keyword evidence="1" id="KW-0805">Transcription regulation</keyword>
<evidence type="ECO:0000256" key="1">
    <source>
        <dbReference type="ARBA" id="ARBA00023015"/>
    </source>
</evidence>
<dbReference type="OrthoDB" id="5148120at2"/>
<feature type="region of interest" description="Disordered" evidence="4">
    <location>
        <begin position="1"/>
        <end position="27"/>
    </location>
</feature>
<dbReference type="Proteomes" id="UP000294257">
    <property type="component" value="Unassembled WGS sequence"/>
</dbReference>
<reference evidence="6 7" key="1">
    <citation type="submission" date="2019-02" db="EMBL/GenBank/DDBJ databases">
        <title>Genomic Encyclopedia of Type Strains, Phase IV (KMG-IV): sequencing the most valuable type-strain genomes for metagenomic binning, comparative biology and taxonomic classification.</title>
        <authorList>
            <person name="Goeker M."/>
        </authorList>
    </citation>
    <scope>NUCLEOTIDE SEQUENCE [LARGE SCALE GENOMIC DNA]</scope>
    <source>
        <strain evidence="6 7">DSM 101727</strain>
    </source>
</reference>
<dbReference type="EMBL" id="SGWQ01000002">
    <property type="protein sequence ID" value="RZS43816.1"/>
    <property type="molecule type" value="Genomic_DNA"/>
</dbReference>
<dbReference type="SUPFAM" id="SSF46785">
    <property type="entry name" value="Winged helix' DNA-binding domain"/>
    <property type="match status" value="1"/>
</dbReference>
<comment type="caution">
    <text evidence="6">The sequence shown here is derived from an EMBL/GenBank/DDBJ whole genome shotgun (WGS) entry which is preliminary data.</text>
</comment>
<feature type="domain" description="HTH hxlR-type" evidence="5">
    <location>
        <begin position="29"/>
        <end position="127"/>
    </location>
</feature>
<sequence>MGHQTETHAFDAELVPDSRGRTRRPSPECPVEVALAAVSGRWTTLVLRELMAGPMSFSDLRAALPDLSPKVLADRLRTLDARDLVGRQRIPGFPPRTSYRLTTAGEALRPLLVALYSVGSELLSRGSRPPGPQA</sequence>
<keyword evidence="7" id="KW-1185">Reference proteome</keyword>
<feature type="compositionally biased region" description="Basic and acidic residues" evidence="4">
    <location>
        <begin position="1"/>
        <end position="20"/>
    </location>
</feature>
<organism evidence="6 7">
    <name type="scientific">Herbihabitans rhizosphaerae</name>
    <dbReference type="NCBI Taxonomy" id="1872711"/>
    <lineage>
        <taxon>Bacteria</taxon>
        <taxon>Bacillati</taxon>
        <taxon>Actinomycetota</taxon>
        <taxon>Actinomycetes</taxon>
        <taxon>Pseudonocardiales</taxon>
        <taxon>Pseudonocardiaceae</taxon>
        <taxon>Herbihabitans</taxon>
    </lineage>
</organism>
<dbReference type="InterPro" id="IPR036390">
    <property type="entry name" value="WH_DNA-bd_sf"/>
</dbReference>
<dbReference type="InterPro" id="IPR002577">
    <property type="entry name" value="HTH_HxlR"/>
</dbReference>
<gene>
    <name evidence="6" type="ORF">EV193_102797</name>
</gene>
<dbReference type="AlphaFoldDB" id="A0A4Q7L3T4"/>
<keyword evidence="3" id="KW-0804">Transcription</keyword>
<keyword evidence="2" id="KW-0238">DNA-binding</keyword>
<evidence type="ECO:0000256" key="3">
    <source>
        <dbReference type="ARBA" id="ARBA00023163"/>
    </source>
</evidence>
<evidence type="ECO:0000256" key="2">
    <source>
        <dbReference type="ARBA" id="ARBA00023125"/>
    </source>
</evidence>
<evidence type="ECO:0000313" key="7">
    <source>
        <dbReference type="Proteomes" id="UP000294257"/>
    </source>
</evidence>
<evidence type="ECO:0000259" key="5">
    <source>
        <dbReference type="PROSITE" id="PS51118"/>
    </source>
</evidence>